<evidence type="ECO:0000313" key="4">
    <source>
        <dbReference type="Proteomes" id="UP000887116"/>
    </source>
</evidence>
<evidence type="ECO:0000259" key="2">
    <source>
        <dbReference type="Pfam" id="PF01617"/>
    </source>
</evidence>
<keyword evidence="1" id="KW-0812">Transmembrane</keyword>
<feature type="domain" description="Msp4/OMP-like" evidence="2">
    <location>
        <begin position="228"/>
        <end position="317"/>
    </location>
</feature>
<accession>A0A8X6HL45</accession>
<sequence length="326" mass="37185">MIIVNSFVITRISITLFLIFIPCVYFFITYISNDTHTEQVQPLRLETDNNESVIHSEEVTEKEILINDLKYQEFESSSIEQPSILQVADQKNMWPRIPDQAEPTKEKSKKLDFYFNANGGKIYNDNSKTFIKGIKEIGQWFIDLINTADPDLSWEYKLGLILVKAGLVDKIEDILKFKGGIDFQWLGSVSLGYYAGKNGRVDFEAMYSIANIEDSNSPPIFDKSASVFAFLLNLYYNPNIQNTQFAPYIGLGIGPTVFRLKKINGSPQNSMPLNVPWFAYQIKLGINYSIIPEVKTFLGYRYFSVPIPVADDISTHNIEVGLIFNF</sequence>
<protein>
    <recommendedName>
        <fullName evidence="2">Msp4/OMP-like domain-containing protein</fullName>
    </recommendedName>
</protein>
<organism evidence="3 4">
    <name type="scientific">Trichonephila clavata</name>
    <name type="common">Joro spider</name>
    <name type="synonym">Nephila clavata</name>
    <dbReference type="NCBI Taxonomy" id="2740835"/>
    <lineage>
        <taxon>Eukaryota</taxon>
        <taxon>Metazoa</taxon>
        <taxon>Ecdysozoa</taxon>
        <taxon>Arthropoda</taxon>
        <taxon>Chelicerata</taxon>
        <taxon>Arachnida</taxon>
        <taxon>Araneae</taxon>
        <taxon>Araneomorphae</taxon>
        <taxon>Entelegynae</taxon>
        <taxon>Araneoidea</taxon>
        <taxon>Nephilidae</taxon>
        <taxon>Trichonephila</taxon>
    </lineage>
</organism>
<proteinExistence type="predicted"/>
<dbReference type="Gene3D" id="2.40.160.20">
    <property type="match status" value="1"/>
</dbReference>
<dbReference type="AlphaFoldDB" id="A0A8X6HL45"/>
<dbReference type="Pfam" id="PF01617">
    <property type="entry name" value="Surface_Ag_2"/>
    <property type="match status" value="1"/>
</dbReference>
<evidence type="ECO:0000313" key="3">
    <source>
        <dbReference type="EMBL" id="GFQ76577.1"/>
    </source>
</evidence>
<name>A0A8X6HL45_TRICU</name>
<dbReference type="SUPFAM" id="SSF56925">
    <property type="entry name" value="OMPA-like"/>
    <property type="match status" value="1"/>
</dbReference>
<dbReference type="Proteomes" id="UP000887116">
    <property type="component" value="Unassembled WGS sequence"/>
</dbReference>
<feature type="transmembrane region" description="Helical" evidence="1">
    <location>
        <begin position="12"/>
        <end position="31"/>
    </location>
</feature>
<dbReference type="OrthoDB" id="8210294at2759"/>
<evidence type="ECO:0000256" key="1">
    <source>
        <dbReference type="SAM" id="Phobius"/>
    </source>
</evidence>
<keyword evidence="4" id="KW-1185">Reference proteome</keyword>
<keyword evidence="1" id="KW-0472">Membrane</keyword>
<dbReference type="InterPro" id="IPR002566">
    <property type="entry name" value="Msp4_OMP-like"/>
</dbReference>
<gene>
    <name evidence="3" type="ORF">TNCT_635301</name>
</gene>
<dbReference type="InterPro" id="IPR011250">
    <property type="entry name" value="OMP/PagP_B-barrel"/>
</dbReference>
<reference evidence="3" key="1">
    <citation type="submission" date="2020-07" db="EMBL/GenBank/DDBJ databases">
        <title>Multicomponent nature underlies the extraordinary mechanical properties of spider dragline silk.</title>
        <authorList>
            <person name="Kono N."/>
            <person name="Nakamura H."/>
            <person name="Mori M."/>
            <person name="Yoshida Y."/>
            <person name="Ohtoshi R."/>
            <person name="Malay A.D."/>
            <person name="Moran D.A.P."/>
            <person name="Tomita M."/>
            <person name="Numata K."/>
            <person name="Arakawa K."/>
        </authorList>
    </citation>
    <scope>NUCLEOTIDE SEQUENCE</scope>
</reference>
<dbReference type="EMBL" id="BMAO01011793">
    <property type="protein sequence ID" value="GFQ76577.1"/>
    <property type="molecule type" value="Genomic_DNA"/>
</dbReference>
<comment type="caution">
    <text evidence="3">The sequence shown here is derived from an EMBL/GenBank/DDBJ whole genome shotgun (WGS) entry which is preliminary data.</text>
</comment>
<keyword evidence="1" id="KW-1133">Transmembrane helix</keyword>